<accession>A0ABR6C0V9</accession>
<dbReference type="EMBL" id="JACJHZ010000002">
    <property type="protein sequence ID" value="MBA9018599.1"/>
    <property type="molecule type" value="Genomic_DNA"/>
</dbReference>
<reference evidence="1 2" key="1">
    <citation type="submission" date="2020-08" db="EMBL/GenBank/DDBJ databases">
        <title>Genomic Encyclopedia of Type Strains, Phase IV (KMG-IV): sequencing the most valuable type-strain genomes for metagenomic binning, comparative biology and taxonomic classification.</title>
        <authorList>
            <person name="Goeker M."/>
        </authorList>
    </citation>
    <scope>NUCLEOTIDE SEQUENCE [LARGE SCALE GENOMIC DNA]</scope>
    <source>
        <strain evidence="1 2">DSM 17455</strain>
    </source>
</reference>
<gene>
    <name evidence="1" type="ORF">HNQ97_000585</name>
</gene>
<dbReference type="Proteomes" id="UP000587524">
    <property type="component" value="Unassembled WGS sequence"/>
</dbReference>
<proteinExistence type="predicted"/>
<comment type="caution">
    <text evidence="1">The sequence shown here is derived from an EMBL/GenBank/DDBJ whole genome shotgun (WGS) entry which is preliminary data.</text>
</comment>
<dbReference type="RefSeq" id="WP_182573443.1">
    <property type="nucleotide sequence ID" value="NZ_JACJHY010000002.1"/>
</dbReference>
<evidence type="ECO:0000313" key="1">
    <source>
        <dbReference type="EMBL" id="MBA9018599.1"/>
    </source>
</evidence>
<evidence type="ECO:0000313" key="2">
    <source>
        <dbReference type="Proteomes" id="UP000587524"/>
    </source>
</evidence>
<organism evidence="1 2">
    <name type="scientific">Aminobacter ciceronei</name>
    <dbReference type="NCBI Taxonomy" id="150723"/>
    <lineage>
        <taxon>Bacteria</taxon>
        <taxon>Pseudomonadati</taxon>
        <taxon>Pseudomonadota</taxon>
        <taxon>Alphaproteobacteria</taxon>
        <taxon>Hyphomicrobiales</taxon>
        <taxon>Phyllobacteriaceae</taxon>
        <taxon>Aminobacter</taxon>
    </lineage>
</organism>
<keyword evidence="2" id="KW-1185">Reference proteome</keyword>
<name>A0ABR6C0V9_9HYPH</name>
<sequence length="82" mass="9247">MAKFQRKPPRTASAIIRDMMEIIDQDPRSMETIGKVVGIHPNNLSYWRSGMRSPTLINFENAAQAIGYKLTLVRINDVDSGL</sequence>
<protein>
    <submittedName>
        <fullName evidence="1">Transcriptional regulator with XRE-family HTH domain</fullName>
    </submittedName>
</protein>